<dbReference type="GO" id="GO:0042025">
    <property type="term" value="C:host cell nucleus"/>
    <property type="evidence" value="ECO:0007669"/>
    <property type="project" value="UniProtKB-SubCell"/>
</dbReference>
<evidence type="ECO:0000313" key="8">
    <source>
        <dbReference type="EMBL" id="QOR29551.1"/>
    </source>
</evidence>
<feature type="domain" description="Parvovirus non-structural protein 1 helicase" evidence="7">
    <location>
        <begin position="419"/>
        <end position="520"/>
    </location>
</feature>
<keyword evidence="3" id="KW-0235">DNA replication</keyword>
<dbReference type="Proteomes" id="UP001162118">
    <property type="component" value="Segment"/>
</dbReference>
<evidence type="ECO:0000256" key="6">
    <source>
        <dbReference type="SAM" id="MobiDB-lite"/>
    </source>
</evidence>
<accession>A0A7M1PVK9</accession>
<dbReference type="GO" id="GO:0006260">
    <property type="term" value="P:DNA replication"/>
    <property type="evidence" value="ECO:0007669"/>
    <property type="project" value="UniProtKB-KW"/>
</dbReference>
<keyword evidence="2" id="KW-1048">Host nucleus</keyword>
<gene>
    <name evidence="8" type="primary">NS1</name>
</gene>
<evidence type="ECO:0000256" key="1">
    <source>
        <dbReference type="ARBA" id="ARBA00004147"/>
    </source>
</evidence>
<evidence type="ECO:0000259" key="7">
    <source>
        <dbReference type="Pfam" id="PF01057"/>
    </source>
</evidence>
<evidence type="ECO:0000256" key="5">
    <source>
        <dbReference type="ARBA" id="ARBA00022840"/>
    </source>
</evidence>
<dbReference type="GO" id="GO:0005524">
    <property type="term" value="F:ATP binding"/>
    <property type="evidence" value="ECO:0007669"/>
    <property type="project" value="UniProtKB-KW"/>
</dbReference>
<reference evidence="8 9" key="1">
    <citation type="submission" date="2020-07" db="EMBL/GenBank/DDBJ databases">
        <authorList>
            <person name="Li Y."/>
            <person name="Altan E."/>
            <person name="Reyes G."/>
            <person name="Delwart E."/>
        </authorList>
    </citation>
    <scope>NUCLEOTIDE SEQUENCE [LARGE SCALE GENOMIC DNA]</scope>
    <source>
        <strain evidence="8">BatDV/TB</strain>
    </source>
</reference>
<proteinExistence type="predicted"/>
<feature type="region of interest" description="Disordered" evidence="6">
    <location>
        <begin position="1"/>
        <end position="31"/>
    </location>
</feature>
<evidence type="ECO:0000256" key="4">
    <source>
        <dbReference type="ARBA" id="ARBA00022741"/>
    </source>
</evidence>
<sequence>MNNEPRRIASTSRGDGGSDDGSLLSESMGEARCRRISSDSASLLGENSGECQRMSGGSELESSLRLREIQNFSPEDYQSVEEQLQALVGRYIRRLTRQNIPSTRRYVSDVVLVPNANDGRELRGWLSRCGSSYPGGLFVWVDEGDHFHVVHDCPWSNGSCRCKWKQEAIIRRGLRKPLRRTKFIRDLDWIDWANVFIYFALQKWASRQEIWVGRALLRSPDHGESLRWRDLFQESREILGRQREGAGFDPAADAPDCGQAGSSIPGYNKVSSEKGGKFKRISEKVSSLLREFSCVPLTEIRNIIPEDHPRFDIDLCNPMNEKYFQSACALYQMRINKMDLHEFRDLYDQGKPIFYANNIDPFVYYHDRDTSSKFLIDLLKFQYNDNDDKVKELLINIVSWFNRKGWHQIKNNEMVLNPKINCVAINGAPNSGKNYFWDTIAAISTNVGHIGRVSNKCNQFSLQDAYNRRLVMGNELSMEDSAKEDFKKLCEGAAFNIRVKFQGDKIFTRTPVCFITNGVLELTGDPHFKNVRLVSINWRTCNLLAMSDKKPYPLALFDVFDYFGVGLK</sequence>
<dbReference type="GO" id="GO:0019079">
    <property type="term" value="P:viral genome replication"/>
    <property type="evidence" value="ECO:0007669"/>
    <property type="project" value="InterPro"/>
</dbReference>
<evidence type="ECO:0000313" key="9">
    <source>
        <dbReference type="Proteomes" id="UP001162118"/>
    </source>
</evidence>
<comment type="subcellular location">
    <subcellularLocation>
        <location evidence="1">Host nucleus</location>
    </subcellularLocation>
</comment>
<evidence type="ECO:0000256" key="3">
    <source>
        <dbReference type="ARBA" id="ARBA00022705"/>
    </source>
</evidence>
<protein>
    <submittedName>
        <fullName evidence="8">Nonstructural protein</fullName>
    </submittedName>
</protein>
<name>A0A7M1PVK9_9VIRU</name>
<keyword evidence="4" id="KW-0547">Nucleotide-binding</keyword>
<keyword evidence="5" id="KW-0067">ATP-binding</keyword>
<evidence type="ECO:0000256" key="2">
    <source>
        <dbReference type="ARBA" id="ARBA00022562"/>
    </source>
</evidence>
<keyword evidence="9" id="KW-1185">Reference proteome</keyword>
<dbReference type="Pfam" id="PF01057">
    <property type="entry name" value="Parvo_NS1"/>
    <property type="match status" value="1"/>
</dbReference>
<dbReference type="SUPFAM" id="SSF52540">
    <property type="entry name" value="P-loop containing nucleoside triphosphate hydrolases"/>
    <property type="match status" value="1"/>
</dbReference>
<dbReference type="EMBL" id="MT734804">
    <property type="protein sequence ID" value="QOR29551.1"/>
    <property type="molecule type" value="Genomic_DNA"/>
</dbReference>
<dbReference type="Gene3D" id="3.40.50.300">
    <property type="entry name" value="P-loop containing nucleotide triphosphate hydrolases"/>
    <property type="match status" value="1"/>
</dbReference>
<dbReference type="InterPro" id="IPR027417">
    <property type="entry name" value="P-loop_NTPase"/>
</dbReference>
<dbReference type="InterPro" id="IPR001257">
    <property type="entry name" value="Parvovirus_NS1_helicase"/>
</dbReference>
<organism evidence="8 9">
    <name type="scientific">Bat-associated densovirus 1</name>
    <dbReference type="NCBI Taxonomy" id="3070184"/>
    <lineage>
        <taxon>Viruses</taxon>
        <taxon>Monodnaviria</taxon>
        <taxon>Shotokuvirae</taxon>
        <taxon>Cossaviricota</taxon>
        <taxon>Quintoviricetes</taxon>
        <taxon>Piccovirales</taxon>
        <taxon>Parvoviridae</taxon>
        <taxon>Densovirinae</taxon>
        <taxon>Scindoambidensovirus</taxon>
        <taxon>Scindoambidensovirus incertum1</taxon>
    </lineage>
</organism>